<dbReference type="EMBL" id="JAEAOA010000213">
    <property type="protein sequence ID" value="KAK3576803.1"/>
    <property type="molecule type" value="Genomic_DNA"/>
</dbReference>
<dbReference type="InterPro" id="IPR006052">
    <property type="entry name" value="TNF_dom"/>
</dbReference>
<comment type="similarity">
    <text evidence="1">Belongs to the tumor necrosis factor family.</text>
</comment>
<dbReference type="GO" id="GO:0005164">
    <property type="term" value="F:tumor necrosis factor receptor binding"/>
    <property type="evidence" value="ECO:0007669"/>
    <property type="project" value="InterPro"/>
</dbReference>
<keyword evidence="3" id="KW-0812">Transmembrane</keyword>
<evidence type="ECO:0000313" key="5">
    <source>
        <dbReference type="EMBL" id="KAK3576803.1"/>
    </source>
</evidence>
<reference evidence="5" key="3">
    <citation type="submission" date="2023-05" db="EMBL/GenBank/DDBJ databases">
        <authorList>
            <person name="Smith C.H."/>
        </authorList>
    </citation>
    <scope>NUCLEOTIDE SEQUENCE</scope>
    <source>
        <strain evidence="5">CHS0354</strain>
        <tissue evidence="5">Mantle</tissue>
    </source>
</reference>
<dbReference type="Pfam" id="PF00229">
    <property type="entry name" value="TNF"/>
    <property type="match status" value="1"/>
</dbReference>
<reference evidence="5" key="1">
    <citation type="journal article" date="2021" name="Genome Biol. Evol.">
        <title>A High-Quality Reference Genome for a Parasitic Bivalve with Doubly Uniparental Inheritance (Bivalvia: Unionida).</title>
        <authorList>
            <person name="Smith C.H."/>
        </authorList>
    </citation>
    <scope>NUCLEOTIDE SEQUENCE</scope>
    <source>
        <strain evidence="5">CHS0354</strain>
    </source>
</reference>
<dbReference type="GO" id="GO:0016020">
    <property type="term" value="C:membrane"/>
    <property type="evidence" value="ECO:0007669"/>
    <property type="project" value="InterPro"/>
</dbReference>
<keyword evidence="3" id="KW-1133">Transmembrane helix</keyword>
<name>A0AAE0RNI0_9BIVA</name>
<comment type="caution">
    <text evidence="5">The sequence shown here is derived from an EMBL/GenBank/DDBJ whole genome shotgun (WGS) entry which is preliminary data.</text>
</comment>
<feature type="transmembrane region" description="Helical" evidence="3">
    <location>
        <begin position="222"/>
        <end position="248"/>
    </location>
</feature>
<feature type="compositionally biased region" description="Basic and acidic residues" evidence="2">
    <location>
        <begin position="1"/>
        <end position="10"/>
    </location>
</feature>
<evidence type="ECO:0000256" key="3">
    <source>
        <dbReference type="SAM" id="Phobius"/>
    </source>
</evidence>
<organism evidence="5 6">
    <name type="scientific">Potamilus streckersoni</name>
    <dbReference type="NCBI Taxonomy" id="2493646"/>
    <lineage>
        <taxon>Eukaryota</taxon>
        <taxon>Metazoa</taxon>
        <taxon>Spiralia</taxon>
        <taxon>Lophotrochozoa</taxon>
        <taxon>Mollusca</taxon>
        <taxon>Bivalvia</taxon>
        <taxon>Autobranchia</taxon>
        <taxon>Heteroconchia</taxon>
        <taxon>Palaeoheterodonta</taxon>
        <taxon>Unionida</taxon>
        <taxon>Unionoidea</taxon>
        <taxon>Unionidae</taxon>
        <taxon>Ambleminae</taxon>
        <taxon>Lampsilini</taxon>
        <taxon>Potamilus</taxon>
    </lineage>
</organism>
<dbReference type="SUPFAM" id="SSF49842">
    <property type="entry name" value="TNF-like"/>
    <property type="match status" value="1"/>
</dbReference>
<sequence length="516" mass="57861">MSSKQTDRNEPYSGRQDVYSDRSETKRQRQYSTQSHDTEVSCMSQETVTTGLSFETDCNTSESKRSYGRSVSFCLANENEDITDDPCNDSEIRDSCIDNAFKNNISLRPQSNDSADHVYNCISNEERGQENMPRPVFNLPMNNSRGCRQNSFSEENCRQPLIRRQSTFSKGTINEHPNESELEAWYAGLQCNFKNSVYPCACKFDHSQCQKLCSSVRVLEKVVFVLCVFNIIFLIALIVVPTFTVLYIQAGKESNPVAGQLPSTSDEQRHDPSCVKCESLMKKFPTFIKTQNAIKSIGDDDGTCCFSDPRKLMTILNQISEESIERAKGSVCISCPSGTSDSVITPAVHLKSRGNGLINASEVFVRKRIESTHFVGWQRSVSRDHQGLWGQLNENGASVRVKSPGMYFIYAMIQHKGSNLTTSGSDNMNTTVFDMPRAPLKVALYICPHGIDGEQGSCSISAISQKYYSSDTGAHQNTYFGRLFYLKENENVYLGISGDAFVHKESESHYLGFYKV</sequence>
<dbReference type="Proteomes" id="UP001195483">
    <property type="component" value="Unassembled WGS sequence"/>
</dbReference>
<feature type="compositionally biased region" description="Polar residues" evidence="2">
    <location>
        <begin position="30"/>
        <end position="46"/>
    </location>
</feature>
<dbReference type="InterPro" id="IPR008983">
    <property type="entry name" value="Tumour_necrosis_fac-like_dom"/>
</dbReference>
<dbReference type="AlphaFoldDB" id="A0AAE0RNI0"/>
<dbReference type="Gene3D" id="2.60.120.40">
    <property type="match status" value="1"/>
</dbReference>
<evidence type="ECO:0000313" key="6">
    <source>
        <dbReference type="Proteomes" id="UP001195483"/>
    </source>
</evidence>
<evidence type="ECO:0000259" key="4">
    <source>
        <dbReference type="Pfam" id="PF00229"/>
    </source>
</evidence>
<dbReference type="GO" id="GO:0006955">
    <property type="term" value="P:immune response"/>
    <property type="evidence" value="ECO:0007669"/>
    <property type="project" value="InterPro"/>
</dbReference>
<feature type="domain" description="THD" evidence="4">
    <location>
        <begin position="395"/>
        <end position="516"/>
    </location>
</feature>
<gene>
    <name evidence="5" type="ORF">CHS0354_002585</name>
</gene>
<keyword evidence="6" id="KW-1185">Reference proteome</keyword>
<protein>
    <recommendedName>
        <fullName evidence="4">THD domain-containing protein</fullName>
    </recommendedName>
</protein>
<proteinExistence type="inferred from homology"/>
<evidence type="ECO:0000256" key="1">
    <source>
        <dbReference type="ARBA" id="ARBA00008670"/>
    </source>
</evidence>
<accession>A0AAE0RNI0</accession>
<feature type="region of interest" description="Disordered" evidence="2">
    <location>
        <begin position="1"/>
        <end position="46"/>
    </location>
</feature>
<keyword evidence="3" id="KW-0472">Membrane</keyword>
<reference evidence="5" key="2">
    <citation type="journal article" date="2021" name="Genome Biol. Evol.">
        <title>Developing a high-quality reference genome for a parasitic bivalve with doubly uniparental inheritance (Bivalvia: Unionida).</title>
        <authorList>
            <person name="Smith C.H."/>
        </authorList>
    </citation>
    <scope>NUCLEOTIDE SEQUENCE</scope>
    <source>
        <strain evidence="5">CHS0354</strain>
        <tissue evidence="5">Mantle</tissue>
    </source>
</reference>
<feature type="compositionally biased region" description="Basic and acidic residues" evidence="2">
    <location>
        <begin position="18"/>
        <end position="27"/>
    </location>
</feature>
<evidence type="ECO:0000256" key="2">
    <source>
        <dbReference type="SAM" id="MobiDB-lite"/>
    </source>
</evidence>